<proteinExistence type="predicted"/>
<keyword evidence="2" id="KW-1185">Reference proteome</keyword>
<gene>
    <name evidence="1" type="ORF">AYI68_g3478</name>
</gene>
<feature type="non-terminal residue" evidence="1">
    <location>
        <position position="9"/>
    </location>
</feature>
<protein>
    <submittedName>
        <fullName evidence="1">Uncharacterized protein</fullName>
    </submittedName>
</protein>
<accession>A0A1R0GZS3</accession>
<reference evidence="1 2" key="1">
    <citation type="journal article" date="2016" name="Mol. Biol. Evol.">
        <title>Genome-Wide Survey of Gut Fungi (Harpellales) Reveals the First Horizontally Transferred Ubiquitin Gene from a Mosquito Host.</title>
        <authorList>
            <person name="Wang Y."/>
            <person name="White M.M."/>
            <person name="Kvist S."/>
            <person name="Moncalvo J.M."/>
        </authorList>
    </citation>
    <scope>NUCLEOTIDE SEQUENCE [LARGE SCALE GENOMIC DNA]</scope>
    <source>
        <strain evidence="1 2">ALG-7-W6</strain>
    </source>
</reference>
<organism evidence="1 2">
    <name type="scientific">Smittium mucronatum</name>
    <dbReference type="NCBI Taxonomy" id="133383"/>
    <lineage>
        <taxon>Eukaryota</taxon>
        <taxon>Fungi</taxon>
        <taxon>Fungi incertae sedis</taxon>
        <taxon>Zoopagomycota</taxon>
        <taxon>Kickxellomycotina</taxon>
        <taxon>Harpellomycetes</taxon>
        <taxon>Harpellales</taxon>
        <taxon>Legeriomycetaceae</taxon>
        <taxon>Smittium</taxon>
    </lineage>
</organism>
<name>A0A1R0GZS3_9FUNG</name>
<dbReference type="Proteomes" id="UP000187455">
    <property type="component" value="Unassembled WGS sequence"/>
</dbReference>
<sequence length="9" mass="1027">MGWANSPHK</sequence>
<evidence type="ECO:0000313" key="2">
    <source>
        <dbReference type="Proteomes" id="UP000187455"/>
    </source>
</evidence>
<evidence type="ECO:0000313" key="1">
    <source>
        <dbReference type="EMBL" id="OLY82403.1"/>
    </source>
</evidence>
<comment type="caution">
    <text evidence="1">The sequence shown here is derived from an EMBL/GenBank/DDBJ whole genome shotgun (WGS) entry which is preliminary data.</text>
</comment>
<dbReference type="EMBL" id="LSSL01001566">
    <property type="protein sequence ID" value="OLY82403.1"/>
    <property type="molecule type" value="Genomic_DNA"/>
</dbReference>